<evidence type="ECO:0000256" key="1">
    <source>
        <dbReference type="ARBA" id="ARBA00004370"/>
    </source>
</evidence>
<dbReference type="AlphaFoldDB" id="A0A1E7K2I5"/>
<organism evidence="11 12">
    <name type="scientific">Streptomyces qinglanensis</name>
    <dbReference type="NCBI Taxonomy" id="943816"/>
    <lineage>
        <taxon>Bacteria</taxon>
        <taxon>Bacillati</taxon>
        <taxon>Actinomycetota</taxon>
        <taxon>Actinomycetes</taxon>
        <taxon>Kitasatosporales</taxon>
        <taxon>Streptomycetaceae</taxon>
        <taxon>Streptomyces</taxon>
    </lineage>
</organism>
<keyword evidence="2 8" id="KW-1003">Cell membrane</keyword>
<evidence type="ECO:0000256" key="2">
    <source>
        <dbReference type="ARBA" id="ARBA00022475"/>
    </source>
</evidence>
<reference evidence="11 12" key="1">
    <citation type="journal article" date="2016" name="Front. Microbiol.">
        <title>Comparative Genomics Analysis of Streptomyces Species Reveals Their Adaptation to the Marine Environment and Their Diversity at the Genomic Level.</title>
        <authorList>
            <person name="Tian X."/>
            <person name="Zhang Z."/>
            <person name="Yang T."/>
            <person name="Chen M."/>
            <person name="Li J."/>
            <person name="Chen F."/>
            <person name="Yang J."/>
            <person name="Li W."/>
            <person name="Zhang B."/>
            <person name="Zhang Z."/>
            <person name="Wu J."/>
            <person name="Zhang C."/>
            <person name="Long L."/>
            <person name="Xiao J."/>
        </authorList>
    </citation>
    <scope>NUCLEOTIDE SEQUENCE [LARGE SCALE GENOMIC DNA]</scope>
    <source>
        <strain evidence="11 12">SCSIO M10379</strain>
    </source>
</reference>
<feature type="region of interest" description="Disordered" evidence="9">
    <location>
        <begin position="14"/>
        <end position="74"/>
    </location>
</feature>
<evidence type="ECO:0000313" key="11">
    <source>
        <dbReference type="EMBL" id="OEU98143.1"/>
    </source>
</evidence>
<feature type="transmembrane region" description="Helical" evidence="8">
    <location>
        <begin position="82"/>
        <end position="102"/>
    </location>
</feature>
<dbReference type="PANTHER" id="PTHR37820:SF1">
    <property type="entry name" value="CELL DIVISION PROTEIN FTSQ"/>
    <property type="match status" value="1"/>
</dbReference>
<dbReference type="EMBL" id="LJGV01000022">
    <property type="protein sequence ID" value="OEU98143.1"/>
    <property type="molecule type" value="Genomic_DNA"/>
</dbReference>
<comment type="subcellular location">
    <subcellularLocation>
        <location evidence="8">Cell membrane</location>
        <topology evidence="8">Single-pass type II membrane protein</topology>
    </subcellularLocation>
    <subcellularLocation>
        <location evidence="1">Membrane</location>
    </subcellularLocation>
    <text evidence="8">Localizes to the division septum.</text>
</comment>
<keyword evidence="3 8" id="KW-0132">Cell division</keyword>
<keyword evidence="6 8" id="KW-0472">Membrane</keyword>
<dbReference type="GO" id="GO:0043093">
    <property type="term" value="P:FtsZ-dependent cytokinesis"/>
    <property type="evidence" value="ECO:0007669"/>
    <property type="project" value="UniProtKB-UniRule"/>
</dbReference>
<feature type="domain" description="POTRA" evidence="10">
    <location>
        <begin position="107"/>
        <end position="176"/>
    </location>
</feature>
<evidence type="ECO:0000256" key="9">
    <source>
        <dbReference type="SAM" id="MobiDB-lite"/>
    </source>
</evidence>
<dbReference type="PANTHER" id="PTHR37820">
    <property type="entry name" value="CELL DIVISION PROTEIN DIVIB"/>
    <property type="match status" value="1"/>
</dbReference>
<comment type="caution">
    <text evidence="11">The sequence shown here is derived from an EMBL/GenBank/DDBJ whole genome shotgun (WGS) entry which is preliminary data.</text>
</comment>
<dbReference type="InterPro" id="IPR013685">
    <property type="entry name" value="POTRA_FtsQ_type"/>
</dbReference>
<name>A0A1E7K2I5_9ACTN</name>
<comment type="similarity">
    <text evidence="8">Belongs to the FtsQ/DivIB family. FtsQ subfamily.</text>
</comment>
<dbReference type="InterPro" id="IPR050487">
    <property type="entry name" value="FtsQ_DivIB"/>
</dbReference>
<evidence type="ECO:0000256" key="7">
    <source>
        <dbReference type="ARBA" id="ARBA00023306"/>
    </source>
</evidence>
<evidence type="ECO:0000256" key="8">
    <source>
        <dbReference type="HAMAP-Rule" id="MF_00911"/>
    </source>
</evidence>
<dbReference type="PATRIC" id="fig|943816.4.peg.1456"/>
<keyword evidence="7 8" id="KW-0131">Cell cycle</keyword>
<dbReference type="InterPro" id="IPR034746">
    <property type="entry name" value="POTRA"/>
</dbReference>
<sequence length="310" mass="32682">MVLVVKAARAAGAGKATGAAGRPGGGRTSGGADAASPRRRTAYRSRTVDAAAGADPDSGSGGGPEEGARPGRFGPRLRRRRALALLLLLAVPLGGFGTWVLYGSPWLRLRNVSVTGTRVLSEADVSRAAAAPEGAPLITVDQAALQDRVRRKLPRVREVVAERSWPHGLTLTVTERRPALVMEKAGDYVEVDSEGVRFATAGKPPKGVPLLVLAPRRAADERYFSSGRLRREAARATAALPESVRRATRTVRVRSFDDITLELTGERTVRWGSAERGRAKAAALTALMKAAEDATHFDVTAPSAPAASDS</sequence>
<proteinExistence type="inferred from homology"/>
<keyword evidence="5 8" id="KW-1133">Transmembrane helix</keyword>
<dbReference type="Pfam" id="PF03799">
    <property type="entry name" value="FtsQ_DivIB_C"/>
    <property type="match status" value="1"/>
</dbReference>
<dbReference type="InterPro" id="IPR026579">
    <property type="entry name" value="FtsQ"/>
</dbReference>
<evidence type="ECO:0000313" key="12">
    <source>
        <dbReference type="Proteomes" id="UP000175829"/>
    </source>
</evidence>
<evidence type="ECO:0000259" key="10">
    <source>
        <dbReference type="PROSITE" id="PS51779"/>
    </source>
</evidence>
<keyword evidence="4 8" id="KW-0812">Transmembrane</keyword>
<gene>
    <name evidence="8" type="primary">ftsQ</name>
    <name evidence="11" type="ORF">AN217_10245</name>
</gene>
<dbReference type="PROSITE" id="PS51779">
    <property type="entry name" value="POTRA"/>
    <property type="match status" value="1"/>
</dbReference>
<protein>
    <recommendedName>
        <fullName evidence="8">Cell division protein FtsQ</fullName>
    </recommendedName>
</protein>
<dbReference type="GO" id="GO:0032153">
    <property type="term" value="C:cell division site"/>
    <property type="evidence" value="ECO:0007669"/>
    <property type="project" value="UniProtKB-UniRule"/>
</dbReference>
<evidence type="ECO:0000256" key="6">
    <source>
        <dbReference type="ARBA" id="ARBA00023136"/>
    </source>
</evidence>
<accession>A0A1E7K2I5</accession>
<evidence type="ECO:0000256" key="4">
    <source>
        <dbReference type="ARBA" id="ARBA00022692"/>
    </source>
</evidence>
<dbReference type="Proteomes" id="UP000175829">
    <property type="component" value="Unassembled WGS sequence"/>
</dbReference>
<dbReference type="Pfam" id="PF08478">
    <property type="entry name" value="POTRA_1"/>
    <property type="match status" value="1"/>
</dbReference>
<evidence type="ECO:0000256" key="5">
    <source>
        <dbReference type="ARBA" id="ARBA00022989"/>
    </source>
</evidence>
<evidence type="ECO:0000256" key="3">
    <source>
        <dbReference type="ARBA" id="ARBA00022618"/>
    </source>
</evidence>
<dbReference type="GO" id="GO:0005886">
    <property type="term" value="C:plasma membrane"/>
    <property type="evidence" value="ECO:0007669"/>
    <property type="project" value="UniProtKB-SubCell"/>
</dbReference>
<dbReference type="InterPro" id="IPR005548">
    <property type="entry name" value="Cell_div_FtsQ/DivIB_C"/>
</dbReference>
<dbReference type="Gene3D" id="3.10.20.310">
    <property type="entry name" value="membrane protein fhac"/>
    <property type="match status" value="1"/>
</dbReference>
<comment type="function">
    <text evidence="8">Essential cell division protein.</text>
</comment>
<dbReference type="HAMAP" id="MF_00911">
    <property type="entry name" value="FtsQ_subfam"/>
    <property type="match status" value="1"/>
</dbReference>
<dbReference type="GO" id="GO:0090529">
    <property type="term" value="P:cell septum assembly"/>
    <property type="evidence" value="ECO:0007669"/>
    <property type="project" value="InterPro"/>
</dbReference>